<dbReference type="CDD" id="cd04317">
    <property type="entry name" value="EcAspRS_like_N"/>
    <property type="match status" value="1"/>
</dbReference>
<dbReference type="Pfam" id="PF01336">
    <property type="entry name" value="tRNA_anti-codon"/>
    <property type="match status" value="1"/>
</dbReference>
<dbReference type="GO" id="GO:0004815">
    <property type="term" value="F:aspartate-tRNA ligase activity"/>
    <property type="evidence" value="ECO:0007669"/>
    <property type="project" value="UniProtKB-UniRule"/>
</dbReference>
<dbReference type="GO" id="GO:0005737">
    <property type="term" value="C:cytoplasm"/>
    <property type="evidence" value="ECO:0007669"/>
    <property type="project" value="UniProtKB-SubCell"/>
</dbReference>
<keyword evidence="4 7" id="KW-0067">ATP-binding</keyword>
<dbReference type="AlphaFoldDB" id="A0A1M4Y7V6"/>
<proteinExistence type="inferred from homology"/>
<feature type="binding site" evidence="7">
    <location>
        <begin position="228"/>
        <end position="230"/>
    </location>
    <ligand>
        <name>ATP</name>
        <dbReference type="ChEBI" id="CHEBI:30616"/>
    </ligand>
</feature>
<dbReference type="HAMAP" id="MF_00044">
    <property type="entry name" value="Asp_tRNA_synth_type1"/>
    <property type="match status" value="1"/>
</dbReference>
<dbReference type="SUPFAM" id="SSF55681">
    <property type="entry name" value="Class II aaRS and biotin synthetases"/>
    <property type="match status" value="1"/>
</dbReference>
<evidence type="ECO:0000256" key="7">
    <source>
        <dbReference type="HAMAP-Rule" id="MF_00044"/>
    </source>
</evidence>
<dbReference type="Gene3D" id="3.30.1360.30">
    <property type="entry name" value="GAD-like domain"/>
    <property type="match status" value="1"/>
</dbReference>
<keyword evidence="5 7" id="KW-0648">Protein biosynthesis</keyword>
<comment type="subcellular location">
    <subcellularLocation>
        <location evidence="7">Cytoplasm</location>
    </subcellularLocation>
</comment>
<dbReference type="SUPFAM" id="SSF50249">
    <property type="entry name" value="Nucleic acid-binding proteins"/>
    <property type="match status" value="1"/>
</dbReference>
<keyword evidence="6 7" id="KW-0030">Aminoacyl-tRNA synthetase</keyword>
<sequence>MIETMQGWKRTHHCGLLRREHAGQTVVLMGWVQRRRDHGGLIFIDLRDRSGLVQVVFSPDRAGQAFIKAGAVRSEYVLAVVGQVEVRPEGTENPNLATGEVEVVARDMRILNSAKTPPFYIEDGVDVDENVRLRYRYLDLRRPEMQQALILRHRAAKAVRDFLDRHGFLEIETPMLTRSTPEGARDFLVPSRLNPGRFYALPQSPQLFKQILMVSGMERYFQITRCFRDEDLRADRQPEFTQIDIEMSFVDVDDVLELMEEMIAYLFQETIGVHVPRPFPRLSYQEAMDRFGTDKPDTRFGMELKDITDIAAGCGFRVFASAVEGGGQVKGINARGCANFSRKDIDDLTAYVANYRARGLAYLFVTPEGVKSPIAKFFTGEEIEAILKRLEAEPGDLLLFVADQPAVVAASLGALRLHLARRLDLIPGDTFNFLWVVDFPLLEYDEEEKRFVAVHHPFTSPREEDIPLLKTEPARVRARAYDLVLNGTEVGGGSIRIHRRDVQEMMFAAIGLSPEEAREKFGFMLEAFEYGTPPHGGIAFGFDRLVMLMAGKKTIRDVIAFPKTQSATDLMTQAPGEVSPEQLRELHIRLHLPPVRAKQK</sequence>
<feature type="domain" description="Aminoacyl-transfer RNA synthetases class-II family profile" evidence="8">
    <location>
        <begin position="157"/>
        <end position="562"/>
    </location>
</feature>
<protein>
    <recommendedName>
        <fullName evidence="7">Aspartate--tRNA(Asp/Asn) ligase</fullName>
        <ecNumber evidence="7">6.1.1.23</ecNumber>
    </recommendedName>
    <alternativeName>
        <fullName evidence="7">Aspartyl-tRNA synthetase</fullName>
        <shortName evidence="7">AspRS</shortName>
    </alternativeName>
    <alternativeName>
        <fullName evidence="7">Non-discriminating aspartyl-tRNA synthetase</fullName>
        <shortName evidence="7">ND-AspRS</shortName>
    </alternativeName>
</protein>
<dbReference type="Pfam" id="PF02938">
    <property type="entry name" value="GAD"/>
    <property type="match status" value="1"/>
</dbReference>
<dbReference type="NCBIfam" id="TIGR00459">
    <property type="entry name" value="aspS_bact"/>
    <property type="match status" value="1"/>
</dbReference>
<feature type="binding site" evidence="7">
    <location>
        <position position="489"/>
    </location>
    <ligand>
        <name>ATP</name>
        <dbReference type="ChEBI" id="CHEBI:30616"/>
    </ligand>
</feature>
<dbReference type="InterPro" id="IPR002312">
    <property type="entry name" value="Asp/Asn-tRNA-synth_IIb"/>
</dbReference>
<evidence type="ECO:0000256" key="4">
    <source>
        <dbReference type="ARBA" id="ARBA00022840"/>
    </source>
</evidence>
<dbReference type="InterPro" id="IPR004365">
    <property type="entry name" value="NA-bd_OB_tRNA"/>
</dbReference>
<dbReference type="InterPro" id="IPR045864">
    <property type="entry name" value="aa-tRNA-synth_II/BPL/LPL"/>
</dbReference>
<dbReference type="InterPro" id="IPR047089">
    <property type="entry name" value="Asp-tRNA-ligase_1_N"/>
</dbReference>
<dbReference type="PANTHER" id="PTHR22594:SF5">
    <property type="entry name" value="ASPARTATE--TRNA LIGASE, MITOCHONDRIAL"/>
    <property type="match status" value="1"/>
</dbReference>
<feature type="site" description="Important for tRNA non-discrimination" evidence="7">
    <location>
        <position position="90"/>
    </location>
</feature>
<evidence type="ECO:0000256" key="2">
    <source>
        <dbReference type="ARBA" id="ARBA00022598"/>
    </source>
</evidence>
<dbReference type="InterPro" id="IPR004524">
    <property type="entry name" value="Asp-tRNA-ligase_1"/>
</dbReference>
<dbReference type="Pfam" id="PF00152">
    <property type="entry name" value="tRNA-synt_2"/>
    <property type="match status" value="1"/>
</dbReference>
<dbReference type="InterPro" id="IPR012340">
    <property type="entry name" value="NA-bd_OB-fold"/>
</dbReference>
<keyword evidence="7" id="KW-0963">Cytoplasm</keyword>
<keyword evidence="2 7" id="KW-0436">Ligase</keyword>
<comment type="similarity">
    <text evidence="1 7">Belongs to the class-II aminoacyl-tRNA synthetase family. Type 1 subfamily.</text>
</comment>
<dbReference type="EC" id="6.1.1.23" evidence="7"/>
<evidence type="ECO:0000313" key="10">
    <source>
        <dbReference type="Proteomes" id="UP000184196"/>
    </source>
</evidence>
<feature type="binding site" evidence="7">
    <location>
        <position position="182"/>
    </location>
    <ligand>
        <name>L-aspartate</name>
        <dbReference type="ChEBI" id="CHEBI:29991"/>
    </ligand>
</feature>
<accession>A0A1M4Y7V6</accession>
<dbReference type="NCBIfam" id="NF001750">
    <property type="entry name" value="PRK00476.1"/>
    <property type="match status" value="1"/>
</dbReference>
<dbReference type="InterPro" id="IPR006195">
    <property type="entry name" value="aa-tRNA-synth_II"/>
</dbReference>
<reference evidence="10" key="1">
    <citation type="submission" date="2016-11" db="EMBL/GenBank/DDBJ databases">
        <authorList>
            <person name="Varghese N."/>
            <person name="Submissions S."/>
        </authorList>
    </citation>
    <scope>NUCLEOTIDE SEQUENCE [LARGE SCALE GENOMIC DNA]</scope>
    <source>
        <strain evidence="10">DSM 11792</strain>
    </source>
</reference>
<dbReference type="GO" id="GO:0140096">
    <property type="term" value="F:catalytic activity, acting on a protein"/>
    <property type="evidence" value="ECO:0007669"/>
    <property type="project" value="UniProtKB-ARBA"/>
</dbReference>
<feature type="binding site" evidence="7">
    <location>
        <position position="496"/>
    </location>
    <ligand>
        <name>L-aspartate</name>
        <dbReference type="ChEBI" id="CHEBI:29991"/>
    </ligand>
</feature>
<evidence type="ECO:0000313" key="9">
    <source>
        <dbReference type="EMBL" id="SHF01760.1"/>
    </source>
</evidence>
<feature type="site" description="Important for tRNA non-discrimination" evidence="7">
    <location>
        <position position="38"/>
    </location>
</feature>
<feature type="region of interest" description="Aspartate" evidence="7">
    <location>
        <begin position="206"/>
        <end position="209"/>
    </location>
</feature>
<evidence type="ECO:0000259" key="8">
    <source>
        <dbReference type="PROSITE" id="PS50862"/>
    </source>
</evidence>
<dbReference type="Gene3D" id="2.40.50.140">
    <property type="entry name" value="Nucleic acid-binding proteins"/>
    <property type="match status" value="1"/>
</dbReference>
<feature type="binding site" evidence="7">
    <location>
        <position position="455"/>
    </location>
    <ligand>
        <name>L-aspartate</name>
        <dbReference type="ChEBI" id="CHEBI:29991"/>
    </ligand>
</feature>
<dbReference type="PANTHER" id="PTHR22594">
    <property type="entry name" value="ASPARTYL/LYSYL-TRNA SYNTHETASE"/>
    <property type="match status" value="1"/>
</dbReference>
<comment type="subunit">
    <text evidence="7">Homodimer.</text>
</comment>
<evidence type="ECO:0000256" key="1">
    <source>
        <dbReference type="ARBA" id="ARBA00006303"/>
    </source>
</evidence>
<dbReference type="InterPro" id="IPR004364">
    <property type="entry name" value="Aa-tRNA-synt_II"/>
</dbReference>
<gene>
    <name evidence="7" type="primary">aspS</name>
    <name evidence="9" type="ORF">SAMN02745218_01274</name>
</gene>
<dbReference type="GO" id="GO:0005524">
    <property type="term" value="F:ATP binding"/>
    <property type="evidence" value="ECO:0007669"/>
    <property type="project" value="UniProtKB-UniRule"/>
</dbReference>
<keyword evidence="10" id="KW-1185">Reference proteome</keyword>
<dbReference type="GO" id="GO:0050560">
    <property type="term" value="F:aspartate-tRNA(Asn) ligase activity"/>
    <property type="evidence" value="ECO:0007669"/>
    <property type="project" value="UniProtKB-EC"/>
</dbReference>
<dbReference type="InterPro" id="IPR004115">
    <property type="entry name" value="GAD-like_sf"/>
</dbReference>
<dbReference type="RefSeq" id="WP_073164286.1">
    <property type="nucleotide sequence ID" value="NZ_FQUW01000013.1"/>
</dbReference>
<dbReference type="GO" id="GO:0003676">
    <property type="term" value="F:nucleic acid binding"/>
    <property type="evidence" value="ECO:0007669"/>
    <property type="project" value="InterPro"/>
</dbReference>
<organism evidence="9 10">
    <name type="scientific">Desulfofundulus australicus DSM 11792</name>
    <dbReference type="NCBI Taxonomy" id="1121425"/>
    <lineage>
        <taxon>Bacteria</taxon>
        <taxon>Bacillati</taxon>
        <taxon>Bacillota</taxon>
        <taxon>Clostridia</taxon>
        <taxon>Eubacteriales</taxon>
        <taxon>Peptococcaceae</taxon>
        <taxon>Desulfofundulus</taxon>
    </lineage>
</organism>
<dbReference type="PROSITE" id="PS50862">
    <property type="entry name" value="AA_TRNA_LIGASE_II"/>
    <property type="match status" value="1"/>
</dbReference>
<evidence type="ECO:0000256" key="3">
    <source>
        <dbReference type="ARBA" id="ARBA00022741"/>
    </source>
</evidence>
<dbReference type="InterPro" id="IPR029351">
    <property type="entry name" value="GAD_dom"/>
</dbReference>
<keyword evidence="3 7" id="KW-0547">Nucleotide-binding</keyword>
<comment type="function">
    <text evidence="7">Aspartyl-tRNA synthetase with relaxed tRNA specificity since it is able to aspartylate not only its cognate tRNA(Asp) but also tRNA(Asn). Reaction proceeds in two steps: L-aspartate is first activated by ATP to form Asp-AMP and then transferred to the acceptor end of tRNA(Asp/Asn).</text>
</comment>
<dbReference type="EMBL" id="FQUW01000013">
    <property type="protein sequence ID" value="SHF01760.1"/>
    <property type="molecule type" value="Genomic_DNA"/>
</dbReference>
<name>A0A1M4Y7V6_9FIRM</name>
<dbReference type="Gene3D" id="3.30.930.10">
    <property type="entry name" value="Bira Bifunctional Protein, Domain 2"/>
    <property type="match status" value="1"/>
</dbReference>
<feature type="binding site" evidence="7">
    <location>
        <position position="237"/>
    </location>
    <ligand>
        <name>ATP</name>
        <dbReference type="ChEBI" id="CHEBI:30616"/>
    </ligand>
</feature>
<feature type="binding site" evidence="7">
    <location>
        <begin position="541"/>
        <end position="544"/>
    </location>
    <ligand>
        <name>ATP</name>
        <dbReference type="ChEBI" id="CHEBI:30616"/>
    </ligand>
</feature>
<evidence type="ECO:0000256" key="6">
    <source>
        <dbReference type="ARBA" id="ARBA00023146"/>
    </source>
</evidence>
<dbReference type="PRINTS" id="PR01042">
    <property type="entry name" value="TRNASYNTHASP"/>
</dbReference>
<dbReference type="Proteomes" id="UP000184196">
    <property type="component" value="Unassembled WGS sequence"/>
</dbReference>
<dbReference type="SUPFAM" id="SSF55261">
    <property type="entry name" value="GAD domain-like"/>
    <property type="match status" value="1"/>
</dbReference>
<dbReference type="InterPro" id="IPR047090">
    <property type="entry name" value="AspRS_core"/>
</dbReference>
<feature type="binding site" evidence="7">
    <location>
        <position position="228"/>
    </location>
    <ligand>
        <name>L-aspartate</name>
        <dbReference type="ChEBI" id="CHEBI:29991"/>
    </ligand>
</feature>
<dbReference type="GO" id="GO:0016740">
    <property type="term" value="F:transferase activity"/>
    <property type="evidence" value="ECO:0007669"/>
    <property type="project" value="UniProtKB-ARBA"/>
</dbReference>
<evidence type="ECO:0000256" key="5">
    <source>
        <dbReference type="ARBA" id="ARBA00022917"/>
    </source>
</evidence>
<comment type="catalytic activity">
    <reaction evidence="7">
        <text>tRNA(Asx) + L-aspartate + ATP = L-aspartyl-tRNA(Asx) + AMP + diphosphate</text>
        <dbReference type="Rhea" id="RHEA:18349"/>
        <dbReference type="Rhea" id="RHEA-COMP:9710"/>
        <dbReference type="Rhea" id="RHEA-COMP:9711"/>
        <dbReference type="ChEBI" id="CHEBI:29991"/>
        <dbReference type="ChEBI" id="CHEBI:30616"/>
        <dbReference type="ChEBI" id="CHEBI:33019"/>
        <dbReference type="ChEBI" id="CHEBI:78442"/>
        <dbReference type="ChEBI" id="CHEBI:78516"/>
        <dbReference type="ChEBI" id="CHEBI:456215"/>
        <dbReference type="EC" id="6.1.1.23"/>
    </reaction>
</comment>
<dbReference type="GO" id="GO:0006422">
    <property type="term" value="P:aspartyl-tRNA aminoacylation"/>
    <property type="evidence" value="ECO:0007669"/>
    <property type="project" value="UniProtKB-UniRule"/>
</dbReference>
<dbReference type="OrthoDB" id="9802326at2"/>
<dbReference type="CDD" id="cd00777">
    <property type="entry name" value="AspRS_core"/>
    <property type="match status" value="1"/>
</dbReference>